<dbReference type="RefSeq" id="XP_064734305.1">
    <property type="nucleotide sequence ID" value="XM_064868808.1"/>
</dbReference>
<evidence type="ECO:0000256" key="2">
    <source>
        <dbReference type="SAM" id="Phobius"/>
    </source>
</evidence>
<feature type="region of interest" description="Disordered" evidence="1">
    <location>
        <begin position="55"/>
        <end position="74"/>
    </location>
</feature>
<keyword evidence="2" id="KW-1133">Transmembrane helix</keyword>
<organism evidence="3 4">
    <name type="scientific">Knufia obscura</name>
    <dbReference type="NCBI Taxonomy" id="1635080"/>
    <lineage>
        <taxon>Eukaryota</taxon>
        <taxon>Fungi</taxon>
        <taxon>Dikarya</taxon>
        <taxon>Ascomycota</taxon>
        <taxon>Pezizomycotina</taxon>
        <taxon>Eurotiomycetes</taxon>
        <taxon>Chaetothyriomycetidae</taxon>
        <taxon>Chaetothyriales</taxon>
        <taxon>Trichomeriaceae</taxon>
        <taxon>Knufia</taxon>
    </lineage>
</organism>
<name>A0ABR0S050_9EURO</name>
<sequence length="196" mass="21559">MAPQRPDETIPSSINVPSGIAIAPSQSTWTPTETDTFATTTNDLESILSTTTAGSTRTSISAANSPAPSSNDGYTIYTPDENDGNPFLTKSAVAGLVVGLVLGSFALLAIFILAARCVKRRSLIMAATPPNSSRGHDIWHRKPEMLRQYWSRHRRSASQRTIMIRHIPTRWSRRRKQGILVIVPERSWVQMGIVMS</sequence>
<evidence type="ECO:0000313" key="3">
    <source>
        <dbReference type="EMBL" id="KAK5946215.1"/>
    </source>
</evidence>
<gene>
    <name evidence="3" type="ORF">PMZ80_000356</name>
</gene>
<dbReference type="Proteomes" id="UP001334248">
    <property type="component" value="Unassembled WGS sequence"/>
</dbReference>
<evidence type="ECO:0000313" key="4">
    <source>
        <dbReference type="Proteomes" id="UP001334248"/>
    </source>
</evidence>
<reference evidence="3 4" key="1">
    <citation type="journal article" date="2023" name="Res Sq">
        <title>Genomic and morphological characterization of Knufia obscura isolated from the Mars 2020 spacecraft assembly facility.</title>
        <authorList>
            <person name="Chander A.M."/>
            <person name="Teixeira M.M."/>
            <person name="Singh N.K."/>
            <person name="Williams M.P."/>
            <person name="Parker C.W."/>
            <person name="Leo P."/>
            <person name="Stajich J.E."/>
            <person name="Torok T."/>
            <person name="Tighe S."/>
            <person name="Mason C.E."/>
            <person name="Venkateswaran K."/>
        </authorList>
    </citation>
    <scope>NUCLEOTIDE SEQUENCE [LARGE SCALE GENOMIC DNA]</scope>
    <source>
        <strain evidence="3 4">CCFEE 5817</strain>
    </source>
</reference>
<proteinExistence type="predicted"/>
<protein>
    <submittedName>
        <fullName evidence="3">Uncharacterized protein</fullName>
    </submittedName>
</protein>
<feature type="transmembrane region" description="Helical" evidence="2">
    <location>
        <begin position="92"/>
        <end position="115"/>
    </location>
</feature>
<accession>A0ABR0S050</accession>
<evidence type="ECO:0000256" key="1">
    <source>
        <dbReference type="SAM" id="MobiDB-lite"/>
    </source>
</evidence>
<comment type="caution">
    <text evidence="3">The sequence shown here is derived from an EMBL/GenBank/DDBJ whole genome shotgun (WGS) entry which is preliminary data.</text>
</comment>
<keyword evidence="4" id="KW-1185">Reference proteome</keyword>
<keyword evidence="2" id="KW-0812">Transmembrane</keyword>
<feature type="compositionally biased region" description="Low complexity" evidence="1">
    <location>
        <begin position="61"/>
        <end position="71"/>
    </location>
</feature>
<dbReference type="GeneID" id="89993805"/>
<dbReference type="EMBL" id="JAVHJV010000001">
    <property type="protein sequence ID" value="KAK5946215.1"/>
    <property type="molecule type" value="Genomic_DNA"/>
</dbReference>
<keyword evidence="2" id="KW-0472">Membrane</keyword>